<evidence type="ECO:0000313" key="1">
    <source>
        <dbReference type="EMBL" id="KAH7960436.1"/>
    </source>
</evidence>
<reference evidence="1" key="1">
    <citation type="submission" date="2020-05" db="EMBL/GenBank/DDBJ databases">
        <title>Large-scale comparative analyses of tick genomes elucidate their genetic diversity and vector capacities.</title>
        <authorList>
            <person name="Jia N."/>
            <person name="Wang J."/>
            <person name="Shi W."/>
            <person name="Du L."/>
            <person name="Sun Y."/>
            <person name="Zhan W."/>
            <person name="Jiang J."/>
            <person name="Wang Q."/>
            <person name="Zhang B."/>
            <person name="Ji P."/>
            <person name="Sakyi L.B."/>
            <person name="Cui X."/>
            <person name="Yuan T."/>
            <person name="Jiang B."/>
            <person name="Yang W."/>
            <person name="Lam T.T.-Y."/>
            <person name="Chang Q."/>
            <person name="Ding S."/>
            <person name="Wang X."/>
            <person name="Zhu J."/>
            <person name="Ruan X."/>
            <person name="Zhao L."/>
            <person name="Wei J."/>
            <person name="Que T."/>
            <person name="Du C."/>
            <person name="Cheng J."/>
            <person name="Dai P."/>
            <person name="Han X."/>
            <person name="Huang E."/>
            <person name="Gao Y."/>
            <person name="Liu J."/>
            <person name="Shao H."/>
            <person name="Ye R."/>
            <person name="Li L."/>
            <person name="Wei W."/>
            <person name="Wang X."/>
            <person name="Wang C."/>
            <person name="Yang T."/>
            <person name="Huo Q."/>
            <person name="Li W."/>
            <person name="Guo W."/>
            <person name="Chen H."/>
            <person name="Zhou L."/>
            <person name="Ni X."/>
            <person name="Tian J."/>
            <person name="Zhou Y."/>
            <person name="Sheng Y."/>
            <person name="Liu T."/>
            <person name="Pan Y."/>
            <person name="Xia L."/>
            <person name="Li J."/>
            <person name="Zhao F."/>
            <person name="Cao W."/>
        </authorList>
    </citation>
    <scope>NUCLEOTIDE SEQUENCE</scope>
    <source>
        <strain evidence="1">Dsil-2018</strain>
    </source>
</reference>
<keyword evidence="2" id="KW-1185">Reference proteome</keyword>
<proteinExistence type="predicted"/>
<accession>A0ACB8D7V8</accession>
<comment type="caution">
    <text evidence="1">The sequence shown here is derived from an EMBL/GenBank/DDBJ whole genome shotgun (WGS) entry which is preliminary data.</text>
</comment>
<gene>
    <name evidence="1" type="ORF">HPB49_019551</name>
</gene>
<dbReference type="EMBL" id="CM023472">
    <property type="protein sequence ID" value="KAH7960436.1"/>
    <property type="molecule type" value="Genomic_DNA"/>
</dbReference>
<name>A0ACB8D7V8_DERSI</name>
<dbReference type="Proteomes" id="UP000821865">
    <property type="component" value="Chromosome 3"/>
</dbReference>
<protein>
    <submittedName>
        <fullName evidence="1">Uncharacterized protein</fullName>
    </submittedName>
</protein>
<evidence type="ECO:0000313" key="2">
    <source>
        <dbReference type="Proteomes" id="UP000821865"/>
    </source>
</evidence>
<sequence length="470" mass="51082">MDPSSPSFGQNGSPPATPGKPPNASPRSSGPAISVCGMVTLLASAPAARLCHLVRWPEYDGYGFKLLAMKHGHLPRVTAVESGSPAEAAGLRANDTVVEEVVQLVKSIPNEAHLLVVDDETAAWYKTHGIAIRSDLPNIVHMSSKASSAGKARRRQDGTTSLSSLSSGSMTPGELAGGLRLCYLRKWRNYEGYGFSLREDKERQGYFITGVVPDSPAELGGLRNDDRLVEVNAVSVENKSYQEIMGRIGKEPDQVDLLVIDRETDEAFASRSQKPSGQSDGVLRRWTPGRPPRLTTRKSKKEVNGTSLQHVTACTASIAEGAKPVVSEMHHVVTENGALVEYRHGLPTALPVIVNSGSPLFTQRKGTDNSGNASISVGSSEVVSPMVRACRWLRLCHLRKWPNFGGYGFALNADRNRNGQFVAHVDIGSPAHLGGLRIQDRIVEVRFYVILPDHRRRKYSVKVTGVNKRQ</sequence>
<organism evidence="1 2">
    <name type="scientific">Dermacentor silvarum</name>
    <name type="common">Tick</name>
    <dbReference type="NCBI Taxonomy" id="543639"/>
    <lineage>
        <taxon>Eukaryota</taxon>
        <taxon>Metazoa</taxon>
        <taxon>Ecdysozoa</taxon>
        <taxon>Arthropoda</taxon>
        <taxon>Chelicerata</taxon>
        <taxon>Arachnida</taxon>
        <taxon>Acari</taxon>
        <taxon>Parasitiformes</taxon>
        <taxon>Ixodida</taxon>
        <taxon>Ixodoidea</taxon>
        <taxon>Ixodidae</taxon>
        <taxon>Rhipicephalinae</taxon>
        <taxon>Dermacentor</taxon>
    </lineage>
</organism>